<name>A0AB39NXD1_9ACTN</name>
<gene>
    <name evidence="1" type="ORF">AB5J56_00830</name>
</gene>
<protein>
    <submittedName>
        <fullName evidence="1">Uncharacterized protein</fullName>
    </submittedName>
</protein>
<organism evidence="1">
    <name type="scientific">Streptomyces sp. R21</name>
    <dbReference type="NCBI Taxonomy" id="3238627"/>
    <lineage>
        <taxon>Bacteria</taxon>
        <taxon>Bacillati</taxon>
        <taxon>Actinomycetota</taxon>
        <taxon>Actinomycetes</taxon>
        <taxon>Kitasatosporales</taxon>
        <taxon>Streptomycetaceae</taxon>
        <taxon>Streptomyces</taxon>
    </lineage>
</organism>
<proteinExistence type="predicted"/>
<evidence type="ECO:0000313" key="1">
    <source>
        <dbReference type="EMBL" id="XDQ23355.1"/>
    </source>
</evidence>
<dbReference type="AlphaFoldDB" id="A0AB39NXD1"/>
<accession>A0AB39NXD1</accession>
<reference evidence="1" key="1">
    <citation type="submission" date="2024-07" db="EMBL/GenBank/DDBJ databases">
        <authorList>
            <person name="Yu S.T."/>
        </authorList>
    </citation>
    <scope>NUCLEOTIDE SEQUENCE</scope>
    <source>
        <strain evidence="1">R21</strain>
    </source>
</reference>
<dbReference type="RefSeq" id="WP_369229002.1">
    <property type="nucleotide sequence ID" value="NZ_CP163435.1"/>
</dbReference>
<sequence length="42" mass="4680">MPLTCPLLQHGTEVDISQYPLQLKQFQQSAPGAPEDEPLDED</sequence>
<dbReference type="EMBL" id="CP163435">
    <property type="protein sequence ID" value="XDQ23355.1"/>
    <property type="molecule type" value="Genomic_DNA"/>
</dbReference>